<dbReference type="OrthoDB" id="10017101at2759"/>
<dbReference type="GeneID" id="105893340"/>
<dbReference type="PROSITE" id="PS51515">
    <property type="entry name" value="BIN3_SAM"/>
    <property type="match status" value="1"/>
</dbReference>
<keyword evidence="3 6" id="KW-0808">Transferase</keyword>
<evidence type="ECO:0000259" key="8">
    <source>
        <dbReference type="PROSITE" id="PS51515"/>
    </source>
</evidence>
<dbReference type="AlphaFoldDB" id="A0A6P8ESC8"/>
<dbReference type="Proteomes" id="UP000515152">
    <property type="component" value="Chromosome 21"/>
</dbReference>
<dbReference type="InterPro" id="IPR010675">
    <property type="entry name" value="Bin3_C"/>
</dbReference>
<dbReference type="KEGG" id="char:105893340"/>
<evidence type="ECO:0000256" key="7">
    <source>
        <dbReference type="SAM" id="MobiDB-lite"/>
    </source>
</evidence>
<feature type="compositionally biased region" description="Basic and acidic residues" evidence="7">
    <location>
        <begin position="111"/>
        <end position="122"/>
    </location>
</feature>
<evidence type="ECO:0000313" key="10">
    <source>
        <dbReference type="RefSeq" id="XP_031414955.1"/>
    </source>
</evidence>
<feature type="domain" description="Bin3-type SAM" evidence="8">
    <location>
        <begin position="152"/>
        <end position="422"/>
    </location>
</feature>
<organism evidence="9 10">
    <name type="scientific">Clupea harengus</name>
    <name type="common">Atlantic herring</name>
    <dbReference type="NCBI Taxonomy" id="7950"/>
    <lineage>
        <taxon>Eukaryota</taxon>
        <taxon>Metazoa</taxon>
        <taxon>Chordata</taxon>
        <taxon>Craniata</taxon>
        <taxon>Vertebrata</taxon>
        <taxon>Euteleostomi</taxon>
        <taxon>Actinopterygii</taxon>
        <taxon>Neopterygii</taxon>
        <taxon>Teleostei</taxon>
        <taxon>Clupei</taxon>
        <taxon>Clupeiformes</taxon>
        <taxon>Clupeoidei</taxon>
        <taxon>Clupeidae</taxon>
        <taxon>Clupea</taxon>
    </lineage>
</organism>
<feature type="compositionally biased region" description="Polar residues" evidence="7">
    <location>
        <begin position="98"/>
        <end position="110"/>
    </location>
</feature>
<feature type="compositionally biased region" description="Polar residues" evidence="7">
    <location>
        <begin position="44"/>
        <end position="63"/>
    </location>
</feature>
<evidence type="ECO:0000256" key="1">
    <source>
        <dbReference type="ARBA" id="ARBA00008361"/>
    </source>
</evidence>
<keyword evidence="9" id="KW-1185">Reference proteome</keyword>
<feature type="region of interest" description="Disordered" evidence="7">
    <location>
        <begin position="1"/>
        <end position="130"/>
    </location>
</feature>
<dbReference type="Gene3D" id="3.40.50.150">
    <property type="entry name" value="Vaccinia Virus protein VP39"/>
    <property type="match status" value="1"/>
</dbReference>
<dbReference type="PANTHER" id="PTHR12315">
    <property type="entry name" value="BICOID-INTERACTING PROTEIN RELATED"/>
    <property type="match status" value="1"/>
</dbReference>
<reference evidence="10" key="1">
    <citation type="submission" date="2025-08" db="UniProtKB">
        <authorList>
            <consortium name="RefSeq"/>
        </authorList>
    </citation>
    <scope>IDENTIFICATION</scope>
</reference>
<gene>
    <name evidence="10" type="primary">LOC105893340</name>
</gene>
<dbReference type="InterPro" id="IPR024160">
    <property type="entry name" value="BIN3_SAM-bd_dom"/>
</dbReference>
<keyword evidence="2 6" id="KW-0489">Methyltransferase</keyword>
<sequence length="428" mass="47833">MTEADIIKGVKLPQEEGSVELIRTSPHQHLEAEGFSGCPIIVPSSPQGSNTKDVSKDLNNVSAPPQPASGLSLASADPRKRKSSESENGENGQRPVTGRNSLPVMNSSYGTDRRKVPPDNRKQKQQPLKKKRFEFGNYSQYYGYRNLGLNDDPRLRALKREWFQGETVLDIGCNAGLVTLFIAKHWRPDRIVGMDIDSGLIYNARQNIRNYLSDTHAQEGKSTNVSAEAAGVEEVSGNSSNVQVKEAEIENNSGVHEDGRSTPHMSESPSVSVPLPHTPSKPPGTFPENVCFVRGNYVLENDQLLATQREEYNVIMCLSVTKWIHLNWGDAGVKRLFRRVYKHLLPGGLFILEPQPWSSYLRRKKLTDTTSKNYTSIQFKPDQFASYLTSEVGFRSYELVGTPKSSSQGFERPIYVFHKDHTPSKQVA</sequence>
<proteinExistence type="inferred from homology"/>
<evidence type="ECO:0000313" key="9">
    <source>
        <dbReference type="Proteomes" id="UP000515152"/>
    </source>
</evidence>
<dbReference type="GO" id="GO:0040031">
    <property type="term" value="P:snRNA modification"/>
    <property type="evidence" value="ECO:0007669"/>
    <property type="project" value="TreeGrafter"/>
</dbReference>
<protein>
    <recommendedName>
        <fullName evidence="6">RNA methyltransferase</fullName>
        <ecNumber evidence="6">2.1.1.-</ecNumber>
    </recommendedName>
</protein>
<dbReference type="SUPFAM" id="SSF53335">
    <property type="entry name" value="S-adenosyl-L-methionine-dependent methyltransferases"/>
    <property type="match status" value="1"/>
</dbReference>
<name>A0A6P8ESC8_CLUHA</name>
<dbReference type="Pfam" id="PF13649">
    <property type="entry name" value="Methyltransf_25"/>
    <property type="match status" value="1"/>
</dbReference>
<dbReference type="InterPro" id="IPR041698">
    <property type="entry name" value="Methyltransf_25"/>
</dbReference>
<keyword evidence="4 5" id="KW-0949">S-adenosyl-L-methionine</keyword>
<evidence type="ECO:0000256" key="3">
    <source>
        <dbReference type="ARBA" id="ARBA00022679"/>
    </source>
</evidence>
<comment type="similarity">
    <text evidence="1 6">Belongs to the methyltransferase superfamily.</text>
</comment>
<evidence type="ECO:0000256" key="2">
    <source>
        <dbReference type="ARBA" id="ARBA00022603"/>
    </source>
</evidence>
<dbReference type="PANTHER" id="PTHR12315:SF0">
    <property type="entry name" value="7SK SNRNA METHYLPHOSPHATE CAPPING ENZYME"/>
    <property type="match status" value="1"/>
</dbReference>
<dbReference type="Pfam" id="PF06859">
    <property type="entry name" value="Bin3"/>
    <property type="match status" value="1"/>
</dbReference>
<dbReference type="RefSeq" id="XP_031414955.1">
    <property type="nucleotide sequence ID" value="XM_031559095.2"/>
</dbReference>
<dbReference type="GO" id="GO:0032259">
    <property type="term" value="P:methylation"/>
    <property type="evidence" value="ECO:0007669"/>
    <property type="project" value="UniProtKB-KW"/>
</dbReference>
<dbReference type="CDD" id="cd02440">
    <property type="entry name" value="AdoMet_MTases"/>
    <property type="match status" value="1"/>
</dbReference>
<evidence type="ECO:0000256" key="6">
    <source>
        <dbReference type="RuleBase" id="RU367087"/>
    </source>
</evidence>
<accession>A0A6P8ESC8</accession>
<dbReference type="EC" id="2.1.1.-" evidence="6"/>
<evidence type="ECO:0000256" key="5">
    <source>
        <dbReference type="PROSITE-ProRule" id="PRU00848"/>
    </source>
</evidence>
<feature type="region of interest" description="Disordered" evidence="7">
    <location>
        <begin position="250"/>
        <end position="281"/>
    </location>
</feature>
<dbReference type="GO" id="GO:0017069">
    <property type="term" value="F:snRNA binding"/>
    <property type="evidence" value="ECO:0007669"/>
    <property type="project" value="TreeGrafter"/>
</dbReference>
<dbReference type="InterPro" id="IPR039772">
    <property type="entry name" value="Bin3-like"/>
</dbReference>
<evidence type="ECO:0000256" key="4">
    <source>
        <dbReference type="ARBA" id="ARBA00022691"/>
    </source>
</evidence>
<dbReference type="InterPro" id="IPR029063">
    <property type="entry name" value="SAM-dependent_MTases_sf"/>
</dbReference>
<dbReference type="GO" id="GO:0008173">
    <property type="term" value="F:RNA methyltransferase activity"/>
    <property type="evidence" value="ECO:0007669"/>
    <property type="project" value="UniProtKB-UniRule"/>
</dbReference>
<dbReference type="GO" id="GO:0008171">
    <property type="term" value="F:O-methyltransferase activity"/>
    <property type="evidence" value="ECO:0007669"/>
    <property type="project" value="UniProtKB-UniRule"/>
</dbReference>